<gene>
    <name evidence="2" type="ORF">K435DRAFT_965794</name>
</gene>
<dbReference type="Proteomes" id="UP000297245">
    <property type="component" value="Unassembled WGS sequence"/>
</dbReference>
<organism evidence="2 3">
    <name type="scientific">Dendrothele bispora (strain CBS 962.96)</name>
    <dbReference type="NCBI Taxonomy" id="1314807"/>
    <lineage>
        <taxon>Eukaryota</taxon>
        <taxon>Fungi</taxon>
        <taxon>Dikarya</taxon>
        <taxon>Basidiomycota</taxon>
        <taxon>Agaricomycotina</taxon>
        <taxon>Agaricomycetes</taxon>
        <taxon>Agaricomycetidae</taxon>
        <taxon>Agaricales</taxon>
        <taxon>Agaricales incertae sedis</taxon>
        <taxon>Dendrothele</taxon>
    </lineage>
</organism>
<protein>
    <submittedName>
        <fullName evidence="2">Carbohydrate-binding module family 13 protein</fullName>
    </submittedName>
</protein>
<dbReference type="InterPro" id="IPR000772">
    <property type="entry name" value="Ricin_B_lectin"/>
</dbReference>
<sequence length="149" mass="17095">MTQPQADRAYKIVNAQTGTVLDVSDADKQTISGYTDHGGINQKFMLEQNWRGSWYFRITHLDHDRYRPRYVGIGAYLGDGTPLIANEDPFAWNISPDEQDNSVYRIYAPIAPAPLNWDLSDHENATPGAIVRLWGKWEGRHQCWKFVEV</sequence>
<dbReference type="Pfam" id="PF14200">
    <property type="entry name" value="RicinB_lectin_2"/>
    <property type="match status" value="1"/>
</dbReference>
<dbReference type="SUPFAM" id="SSF50370">
    <property type="entry name" value="Ricin B-like lectins"/>
    <property type="match status" value="1"/>
</dbReference>
<evidence type="ECO:0000259" key="1">
    <source>
        <dbReference type="Pfam" id="PF14200"/>
    </source>
</evidence>
<proteinExistence type="predicted"/>
<dbReference type="AlphaFoldDB" id="A0A4S8M3V0"/>
<evidence type="ECO:0000313" key="3">
    <source>
        <dbReference type="Proteomes" id="UP000297245"/>
    </source>
</evidence>
<accession>A0A4S8M3V0</accession>
<reference evidence="2 3" key="1">
    <citation type="journal article" date="2019" name="Nat. Ecol. Evol.">
        <title>Megaphylogeny resolves global patterns of mushroom evolution.</title>
        <authorList>
            <person name="Varga T."/>
            <person name="Krizsan K."/>
            <person name="Foldi C."/>
            <person name="Dima B."/>
            <person name="Sanchez-Garcia M."/>
            <person name="Sanchez-Ramirez S."/>
            <person name="Szollosi G.J."/>
            <person name="Szarkandi J.G."/>
            <person name="Papp V."/>
            <person name="Albert L."/>
            <person name="Andreopoulos W."/>
            <person name="Angelini C."/>
            <person name="Antonin V."/>
            <person name="Barry K.W."/>
            <person name="Bougher N.L."/>
            <person name="Buchanan P."/>
            <person name="Buyck B."/>
            <person name="Bense V."/>
            <person name="Catcheside P."/>
            <person name="Chovatia M."/>
            <person name="Cooper J."/>
            <person name="Damon W."/>
            <person name="Desjardin D."/>
            <person name="Finy P."/>
            <person name="Geml J."/>
            <person name="Haridas S."/>
            <person name="Hughes K."/>
            <person name="Justo A."/>
            <person name="Karasinski D."/>
            <person name="Kautmanova I."/>
            <person name="Kiss B."/>
            <person name="Kocsube S."/>
            <person name="Kotiranta H."/>
            <person name="LaButti K.M."/>
            <person name="Lechner B.E."/>
            <person name="Liimatainen K."/>
            <person name="Lipzen A."/>
            <person name="Lukacs Z."/>
            <person name="Mihaltcheva S."/>
            <person name="Morgado L.N."/>
            <person name="Niskanen T."/>
            <person name="Noordeloos M.E."/>
            <person name="Ohm R.A."/>
            <person name="Ortiz-Santana B."/>
            <person name="Ovrebo C."/>
            <person name="Racz N."/>
            <person name="Riley R."/>
            <person name="Savchenko A."/>
            <person name="Shiryaev A."/>
            <person name="Soop K."/>
            <person name="Spirin V."/>
            <person name="Szebenyi C."/>
            <person name="Tomsovsky M."/>
            <person name="Tulloss R.E."/>
            <person name="Uehling J."/>
            <person name="Grigoriev I.V."/>
            <person name="Vagvolgyi C."/>
            <person name="Papp T."/>
            <person name="Martin F.M."/>
            <person name="Miettinen O."/>
            <person name="Hibbett D.S."/>
            <person name="Nagy L.G."/>
        </authorList>
    </citation>
    <scope>NUCLEOTIDE SEQUENCE [LARGE SCALE GENOMIC DNA]</scope>
    <source>
        <strain evidence="2 3">CBS 962.96</strain>
    </source>
</reference>
<name>A0A4S8M3V0_DENBC</name>
<keyword evidence="3" id="KW-1185">Reference proteome</keyword>
<dbReference type="CDD" id="cd23422">
    <property type="entry name" value="beta-trefoil_Ricin_MPL_CNL"/>
    <property type="match status" value="1"/>
</dbReference>
<evidence type="ECO:0000313" key="2">
    <source>
        <dbReference type="EMBL" id="THU96817.1"/>
    </source>
</evidence>
<dbReference type="Gene3D" id="2.80.10.50">
    <property type="match status" value="1"/>
</dbReference>
<feature type="domain" description="Ricin B lectin" evidence="1">
    <location>
        <begin position="6"/>
        <end position="59"/>
    </location>
</feature>
<dbReference type="OrthoDB" id="2131701at2759"/>
<dbReference type="InterPro" id="IPR035992">
    <property type="entry name" value="Ricin_B-like_lectins"/>
</dbReference>
<dbReference type="EMBL" id="ML179168">
    <property type="protein sequence ID" value="THU96817.1"/>
    <property type="molecule type" value="Genomic_DNA"/>
</dbReference>